<gene>
    <name evidence="2" type="ORF">COT62_03620</name>
</gene>
<dbReference type="Proteomes" id="UP000231198">
    <property type="component" value="Unassembled WGS sequence"/>
</dbReference>
<dbReference type="AlphaFoldDB" id="A0A2H0WS52"/>
<keyword evidence="1" id="KW-0472">Membrane</keyword>
<feature type="transmembrane region" description="Helical" evidence="1">
    <location>
        <begin position="28"/>
        <end position="46"/>
    </location>
</feature>
<evidence type="ECO:0000313" key="2">
    <source>
        <dbReference type="EMBL" id="PIS15445.1"/>
    </source>
</evidence>
<organism evidence="2 3">
    <name type="scientific">Candidatus Roizmanbacteria bacterium CG09_land_8_20_14_0_10_41_9</name>
    <dbReference type="NCBI Taxonomy" id="1974850"/>
    <lineage>
        <taxon>Bacteria</taxon>
        <taxon>Candidatus Roizmaniibacteriota</taxon>
    </lineage>
</organism>
<reference evidence="3" key="1">
    <citation type="submission" date="2017-09" db="EMBL/GenBank/DDBJ databases">
        <title>Depth-based differentiation of microbial function through sediment-hosted aquifers and enrichment of novel symbionts in the deep terrestrial subsurface.</title>
        <authorList>
            <person name="Probst A.J."/>
            <person name="Ladd B."/>
            <person name="Jarett J.K."/>
            <person name="Geller-Mcgrath D.E."/>
            <person name="Sieber C.M.K."/>
            <person name="Emerson J.B."/>
            <person name="Anantharaman K."/>
            <person name="Thomas B.C."/>
            <person name="Malmstrom R."/>
            <person name="Stieglmeier M."/>
            <person name="Klingl A."/>
            <person name="Woyke T."/>
            <person name="Ryan C.M."/>
            <person name="Banfield J.F."/>
        </authorList>
    </citation>
    <scope>NUCLEOTIDE SEQUENCE [LARGE SCALE GENOMIC DNA]</scope>
</reference>
<dbReference type="EMBL" id="PEZG01000078">
    <property type="protein sequence ID" value="PIS15445.1"/>
    <property type="molecule type" value="Genomic_DNA"/>
</dbReference>
<proteinExistence type="predicted"/>
<sequence length="149" mass="15896">MKHFTTNSDFVHTVDENTNDSTYPISKVLLFLFVAIIAGGLIGFGASKLKKTGGVTSKSTSTTSEKGVGIVDKKTFPDNAEGKLLEGGIDGEGNFHLVRPGGESQNVYLTSTTVDLSEYVGKKVRVSGQTFTGEKAGWLMDVGFVEVLQ</sequence>
<evidence type="ECO:0000256" key="1">
    <source>
        <dbReference type="SAM" id="Phobius"/>
    </source>
</evidence>
<comment type="caution">
    <text evidence="2">The sequence shown here is derived from an EMBL/GenBank/DDBJ whole genome shotgun (WGS) entry which is preliminary data.</text>
</comment>
<keyword evidence="1" id="KW-1133">Transmembrane helix</keyword>
<name>A0A2H0WS52_9BACT</name>
<evidence type="ECO:0000313" key="3">
    <source>
        <dbReference type="Proteomes" id="UP000231198"/>
    </source>
</evidence>
<accession>A0A2H0WS52</accession>
<protein>
    <submittedName>
        <fullName evidence="2">Uncharacterized protein</fullName>
    </submittedName>
</protein>
<keyword evidence="1" id="KW-0812">Transmembrane</keyword>